<gene>
    <name evidence="6" type="ORF">EV383_3505</name>
</gene>
<keyword evidence="4 5" id="KW-0472">Membrane</keyword>
<dbReference type="GO" id="GO:0016020">
    <property type="term" value="C:membrane"/>
    <property type="evidence" value="ECO:0007669"/>
    <property type="project" value="UniProtKB-SubCell"/>
</dbReference>
<dbReference type="OrthoDB" id="3576439at2"/>
<feature type="transmembrane region" description="Helical" evidence="5">
    <location>
        <begin position="78"/>
        <end position="98"/>
    </location>
</feature>
<comment type="caution">
    <text evidence="6">The sequence shown here is derived from an EMBL/GenBank/DDBJ whole genome shotgun (WGS) entry which is preliminary data.</text>
</comment>
<keyword evidence="2 5" id="KW-0812">Transmembrane</keyword>
<dbReference type="EMBL" id="SHKL01000001">
    <property type="protein sequence ID" value="RZT86608.1"/>
    <property type="molecule type" value="Genomic_DNA"/>
</dbReference>
<evidence type="ECO:0000256" key="4">
    <source>
        <dbReference type="ARBA" id="ARBA00023136"/>
    </source>
</evidence>
<protein>
    <submittedName>
        <fullName evidence="6">DoxX-like protein</fullName>
    </submittedName>
</protein>
<evidence type="ECO:0000313" key="6">
    <source>
        <dbReference type="EMBL" id="RZT86608.1"/>
    </source>
</evidence>
<dbReference type="Pfam" id="PF13564">
    <property type="entry name" value="DoxX_2"/>
    <property type="match status" value="1"/>
</dbReference>
<accession>A0A4Q7UZQ2</accession>
<dbReference type="InterPro" id="IPR032808">
    <property type="entry name" value="DoxX"/>
</dbReference>
<reference evidence="6 7" key="1">
    <citation type="submission" date="2019-02" db="EMBL/GenBank/DDBJ databases">
        <title>Sequencing the genomes of 1000 actinobacteria strains.</title>
        <authorList>
            <person name="Klenk H.-P."/>
        </authorList>
    </citation>
    <scope>NUCLEOTIDE SEQUENCE [LARGE SCALE GENOMIC DNA]</scope>
    <source>
        <strain evidence="6 7">DSM 45779</strain>
    </source>
</reference>
<proteinExistence type="predicted"/>
<evidence type="ECO:0000256" key="1">
    <source>
        <dbReference type="ARBA" id="ARBA00004141"/>
    </source>
</evidence>
<evidence type="ECO:0000313" key="7">
    <source>
        <dbReference type="Proteomes" id="UP000291591"/>
    </source>
</evidence>
<evidence type="ECO:0000256" key="5">
    <source>
        <dbReference type="SAM" id="Phobius"/>
    </source>
</evidence>
<feature type="transmembrane region" description="Helical" evidence="5">
    <location>
        <begin position="52"/>
        <end position="71"/>
    </location>
</feature>
<dbReference type="Proteomes" id="UP000291591">
    <property type="component" value="Unassembled WGS sequence"/>
</dbReference>
<feature type="transmembrane region" description="Helical" evidence="5">
    <location>
        <begin position="104"/>
        <end position="125"/>
    </location>
</feature>
<evidence type="ECO:0000256" key="3">
    <source>
        <dbReference type="ARBA" id="ARBA00022989"/>
    </source>
</evidence>
<keyword evidence="7" id="KW-1185">Reference proteome</keyword>
<name>A0A4Q7UZQ2_PSEST</name>
<dbReference type="AlphaFoldDB" id="A0A4Q7UZQ2"/>
<dbReference type="RefSeq" id="WP_130290877.1">
    <property type="nucleotide sequence ID" value="NZ_SHKL01000001.1"/>
</dbReference>
<comment type="subcellular location">
    <subcellularLocation>
        <location evidence="1">Membrane</location>
        <topology evidence="1">Multi-pass membrane protein</topology>
    </subcellularLocation>
</comment>
<sequence length="142" mass="14319">MTAIAATSSTTAGRRPGRTASVALWVGQVLVAAALLFASIPKVTLDPMAVEGFAAIGFSPTGTLVIGLLEIAGAIGLLVPRLTGLAALCTVALMIGAVTVTVVFMGAALAVLPAVIGVIAALVAYGRRHSTVQLAAWVRTRR</sequence>
<organism evidence="6 7">
    <name type="scientific">Pseudonocardia sediminis</name>
    <dbReference type="NCBI Taxonomy" id="1397368"/>
    <lineage>
        <taxon>Bacteria</taxon>
        <taxon>Bacillati</taxon>
        <taxon>Actinomycetota</taxon>
        <taxon>Actinomycetes</taxon>
        <taxon>Pseudonocardiales</taxon>
        <taxon>Pseudonocardiaceae</taxon>
        <taxon>Pseudonocardia</taxon>
    </lineage>
</organism>
<feature type="transmembrane region" description="Helical" evidence="5">
    <location>
        <begin position="22"/>
        <end position="40"/>
    </location>
</feature>
<evidence type="ECO:0000256" key="2">
    <source>
        <dbReference type="ARBA" id="ARBA00022692"/>
    </source>
</evidence>
<keyword evidence="3 5" id="KW-1133">Transmembrane helix</keyword>